<dbReference type="PROSITE" id="PS51257">
    <property type="entry name" value="PROKAR_LIPOPROTEIN"/>
    <property type="match status" value="1"/>
</dbReference>
<dbReference type="Gene3D" id="3.40.190.10">
    <property type="entry name" value="Periplasmic binding protein-like II"/>
    <property type="match status" value="1"/>
</dbReference>
<dbReference type="RefSeq" id="WP_092648223.1">
    <property type="nucleotide sequence ID" value="NZ_LT629792.1"/>
</dbReference>
<evidence type="ECO:0000256" key="1">
    <source>
        <dbReference type="ARBA" id="ARBA00005695"/>
    </source>
</evidence>
<dbReference type="PANTHER" id="PTHR30290:SF9">
    <property type="entry name" value="OLIGOPEPTIDE-BINDING PROTEIN APPA"/>
    <property type="match status" value="1"/>
</dbReference>
<proteinExistence type="inferred from homology"/>
<dbReference type="Proteomes" id="UP000198976">
    <property type="component" value="Chromosome I"/>
</dbReference>
<keyword evidence="7" id="KW-1185">Reference proteome</keyword>
<dbReference type="InterPro" id="IPR039424">
    <property type="entry name" value="SBP_5"/>
</dbReference>
<dbReference type="PANTHER" id="PTHR30290">
    <property type="entry name" value="PERIPLASMIC BINDING COMPONENT OF ABC TRANSPORTER"/>
    <property type="match status" value="1"/>
</dbReference>
<dbReference type="Gene3D" id="3.10.105.10">
    <property type="entry name" value="Dipeptide-binding Protein, Domain 3"/>
    <property type="match status" value="1"/>
</dbReference>
<organism evidence="6 7">
    <name type="scientific">Schaalia radingae</name>
    <dbReference type="NCBI Taxonomy" id="131110"/>
    <lineage>
        <taxon>Bacteria</taxon>
        <taxon>Bacillati</taxon>
        <taxon>Actinomycetota</taxon>
        <taxon>Actinomycetes</taxon>
        <taxon>Actinomycetales</taxon>
        <taxon>Actinomycetaceae</taxon>
        <taxon>Schaalia</taxon>
    </lineage>
</organism>
<sequence>MMRRWRRALAVGLLSAVTLTGVGCSFDKGDGASSSASGDASSSEVKIAGWGGTTWSQNFNLFSPTATAVTPGTAFFYEPLVRLDRTKAGEVLPFLAESWEFNEDGTELTFTLRNDATWSDGEPFTAKDVAFTWQLVIDGKTKAYYPFKEVSAIDDTHVKVVYDEPAFADLVSFAKRQIIPEHVWKDEDPATFTNPEPIGTGPLVLDSFSPQQLTLKMRDDYWGDTSTDVKTVKIMAMSADAAKDALKKGTIDYGTAGWENADEEYVSKDPEHFSYTFYPVGTSDGIVFNTMKAPYDDPAVRRALRDSIDLEAAAKAVNVGYSVPTKAGLDPSVYGDILASGQEAKLDVEAAKKDLADAGWEVVDGNLVKDGQSYTLQYDVYQPYTEWVLTAQILADQWKQNLGLTVGINQLADQPFSQLVESGDYGMMSSSPTQGLQITDIVTHFDSARVGTPGEKNDGNEMFFKNERLDEIGVKLGEFPPGSTDDAFKKLAVEAQEILVEEAPFIATATAGWKAELNSMRWTGWPVQGETTWVPNNTLPADAILTILNLKSS</sequence>
<accession>A0ABY0V5E3</accession>
<evidence type="ECO:0000259" key="5">
    <source>
        <dbReference type="Pfam" id="PF00496"/>
    </source>
</evidence>
<feature type="signal peptide" evidence="4">
    <location>
        <begin position="1"/>
        <end position="20"/>
    </location>
</feature>
<dbReference type="CDD" id="cd08509">
    <property type="entry name" value="PBP2_TmCBP_oligosaccharides_like"/>
    <property type="match status" value="1"/>
</dbReference>
<feature type="domain" description="Solute-binding protein family 5" evidence="5">
    <location>
        <begin position="91"/>
        <end position="431"/>
    </location>
</feature>
<dbReference type="InterPro" id="IPR030678">
    <property type="entry name" value="Peptide/Ni-bd"/>
</dbReference>
<reference evidence="6 7" key="1">
    <citation type="submission" date="2016-10" db="EMBL/GenBank/DDBJ databases">
        <authorList>
            <person name="Varghese N."/>
            <person name="Submissions S."/>
        </authorList>
    </citation>
    <scope>NUCLEOTIDE SEQUENCE [LARGE SCALE GENOMIC DNA]</scope>
    <source>
        <strain evidence="6 7">DSM 9169</strain>
    </source>
</reference>
<comment type="similarity">
    <text evidence="1">Belongs to the bacterial solute-binding protein 5 family.</text>
</comment>
<dbReference type="PIRSF" id="PIRSF002741">
    <property type="entry name" value="MppA"/>
    <property type="match status" value="1"/>
</dbReference>
<dbReference type="SUPFAM" id="SSF53850">
    <property type="entry name" value="Periplasmic binding protein-like II"/>
    <property type="match status" value="1"/>
</dbReference>
<evidence type="ECO:0000256" key="3">
    <source>
        <dbReference type="ARBA" id="ARBA00022729"/>
    </source>
</evidence>
<keyword evidence="3 4" id="KW-0732">Signal</keyword>
<evidence type="ECO:0000313" key="6">
    <source>
        <dbReference type="EMBL" id="SDT86651.1"/>
    </source>
</evidence>
<evidence type="ECO:0000256" key="2">
    <source>
        <dbReference type="ARBA" id="ARBA00022448"/>
    </source>
</evidence>
<dbReference type="Gene3D" id="3.90.76.10">
    <property type="entry name" value="Dipeptide-binding Protein, Domain 1"/>
    <property type="match status" value="1"/>
</dbReference>
<evidence type="ECO:0000256" key="4">
    <source>
        <dbReference type="SAM" id="SignalP"/>
    </source>
</evidence>
<dbReference type="InterPro" id="IPR000914">
    <property type="entry name" value="SBP_5_dom"/>
</dbReference>
<gene>
    <name evidence="6" type="ORF">SAMN04489714_0331</name>
</gene>
<protein>
    <submittedName>
        <fullName evidence="6">Peptide/nickel transport system substrate-binding protein</fullName>
    </submittedName>
</protein>
<name>A0ABY0V5E3_9ACTO</name>
<evidence type="ECO:0000313" key="7">
    <source>
        <dbReference type="Proteomes" id="UP000198976"/>
    </source>
</evidence>
<dbReference type="EMBL" id="LT629792">
    <property type="protein sequence ID" value="SDT86651.1"/>
    <property type="molecule type" value="Genomic_DNA"/>
</dbReference>
<keyword evidence="2" id="KW-0813">Transport</keyword>
<dbReference type="Pfam" id="PF00496">
    <property type="entry name" value="SBP_bac_5"/>
    <property type="match status" value="1"/>
</dbReference>
<feature type="chain" id="PRO_5046602989" evidence="4">
    <location>
        <begin position="21"/>
        <end position="553"/>
    </location>
</feature>